<feature type="domain" description="UspA" evidence="2">
    <location>
        <begin position="22"/>
        <end position="161"/>
    </location>
</feature>
<dbReference type="Gene3D" id="3.40.50.620">
    <property type="entry name" value="HUPs"/>
    <property type="match status" value="1"/>
</dbReference>
<evidence type="ECO:0000313" key="4">
    <source>
        <dbReference type="Proteomes" id="UP000282818"/>
    </source>
</evidence>
<dbReference type="InterPro" id="IPR014729">
    <property type="entry name" value="Rossmann-like_a/b/a_fold"/>
</dbReference>
<proteinExistence type="inferred from homology"/>
<dbReference type="PANTHER" id="PTHR46268">
    <property type="entry name" value="STRESS RESPONSE PROTEIN NHAX"/>
    <property type="match status" value="1"/>
</dbReference>
<comment type="caution">
    <text evidence="3">The sequence shown here is derived from an EMBL/GenBank/DDBJ whole genome shotgun (WGS) entry which is preliminary data.</text>
</comment>
<accession>A0A437Q8U4</accession>
<dbReference type="PANTHER" id="PTHR46268:SF6">
    <property type="entry name" value="UNIVERSAL STRESS PROTEIN UP12"/>
    <property type="match status" value="1"/>
</dbReference>
<dbReference type="SUPFAM" id="SSF52402">
    <property type="entry name" value="Adenine nucleotide alpha hydrolases-like"/>
    <property type="match status" value="1"/>
</dbReference>
<dbReference type="CDD" id="cd00293">
    <property type="entry name" value="USP-like"/>
    <property type="match status" value="1"/>
</dbReference>
<dbReference type="Pfam" id="PF00582">
    <property type="entry name" value="Usp"/>
    <property type="match status" value="1"/>
</dbReference>
<dbReference type="Proteomes" id="UP000282818">
    <property type="component" value="Unassembled WGS sequence"/>
</dbReference>
<organism evidence="3 4">
    <name type="scientific">Neptunomonas marina</name>
    <dbReference type="NCBI Taxonomy" id="1815562"/>
    <lineage>
        <taxon>Bacteria</taxon>
        <taxon>Pseudomonadati</taxon>
        <taxon>Pseudomonadota</taxon>
        <taxon>Gammaproteobacteria</taxon>
        <taxon>Oceanospirillales</taxon>
        <taxon>Oceanospirillaceae</taxon>
        <taxon>Neptunomonas</taxon>
    </lineage>
</organism>
<evidence type="ECO:0000256" key="1">
    <source>
        <dbReference type="ARBA" id="ARBA00008791"/>
    </source>
</evidence>
<evidence type="ECO:0000313" key="3">
    <source>
        <dbReference type="EMBL" id="RVU31004.1"/>
    </source>
</evidence>
<dbReference type="InterPro" id="IPR006016">
    <property type="entry name" value="UspA"/>
</dbReference>
<name>A0A437Q8U4_9GAMM</name>
<dbReference type="PRINTS" id="PR01438">
    <property type="entry name" value="UNVRSLSTRESS"/>
</dbReference>
<comment type="similarity">
    <text evidence="1">Belongs to the universal stress protein A family.</text>
</comment>
<dbReference type="EMBL" id="SACQ01000003">
    <property type="protein sequence ID" value="RVU31004.1"/>
    <property type="molecule type" value="Genomic_DNA"/>
</dbReference>
<keyword evidence="4" id="KW-1185">Reference proteome</keyword>
<gene>
    <name evidence="3" type="ORF">EOE65_08300</name>
</gene>
<sequence length="169" mass="18509">MPLGSNKNHEPQAKRRIMHNKYKNIVIPVDLAHDSSWRASLPEAIEYARNHSADLHVVTVVPNADIPAIAAHLPDGIDAHIREDGLQHLQSLITQQVPTGIRSHAAVGQGSVPREVLRIAKEVNADLIVMSSHRPELKDYVLGANAAHVMRHADCSVLVIRDKGGLEHA</sequence>
<dbReference type="AlphaFoldDB" id="A0A437Q8U4"/>
<protein>
    <submittedName>
        <fullName evidence="3">Universal stress protein</fullName>
    </submittedName>
</protein>
<dbReference type="InterPro" id="IPR006015">
    <property type="entry name" value="Universal_stress_UspA"/>
</dbReference>
<reference evidence="3 4" key="1">
    <citation type="submission" date="2019-01" db="EMBL/GenBank/DDBJ databases">
        <authorList>
            <person name="Chen W.-M."/>
        </authorList>
    </citation>
    <scope>NUCLEOTIDE SEQUENCE [LARGE SCALE GENOMIC DNA]</scope>
    <source>
        <strain evidence="3 4">HPM-16</strain>
    </source>
</reference>
<evidence type="ECO:0000259" key="2">
    <source>
        <dbReference type="Pfam" id="PF00582"/>
    </source>
</evidence>